<reference evidence="8 9" key="1">
    <citation type="submission" date="2010-10" db="EMBL/GenBank/DDBJ databases">
        <title>Complete sequence of Frankia sp. EuI1c.</title>
        <authorList>
            <consortium name="US DOE Joint Genome Institute"/>
            <person name="Lucas S."/>
            <person name="Copeland A."/>
            <person name="Lapidus A."/>
            <person name="Cheng J.-F."/>
            <person name="Bruce D."/>
            <person name="Goodwin L."/>
            <person name="Pitluck S."/>
            <person name="Chertkov O."/>
            <person name="Detter J.C."/>
            <person name="Han C."/>
            <person name="Tapia R."/>
            <person name="Land M."/>
            <person name="Hauser L."/>
            <person name="Jeffries C."/>
            <person name="Kyrpides N."/>
            <person name="Ivanova N."/>
            <person name="Mikhailova N."/>
            <person name="Beauchemin N."/>
            <person name="Sen A."/>
            <person name="Sur S.A."/>
            <person name="Gtari M."/>
            <person name="Wall L."/>
            <person name="Tisa L."/>
            <person name="Woyke T."/>
        </authorList>
    </citation>
    <scope>NUCLEOTIDE SEQUENCE [LARGE SCALE GENOMIC DNA]</scope>
    <source>
        <strain evidence="9">DSM 45817 / CECT 9037 / EuI1c</strain>
    </source>
</reference>
<evidence type="ECO:0000256" key="2">
    <source>
        <dbReference type="ARBA" id="ARBA00009347"/>
    </source>
</evidence>
<dbReference type="STRING" id="298654.FraEuI1c_2524"/>
<name>E3J2P4_PSEI1</name>
<comment type="similarity">
    <text evidence="2">Belongs to the acyl-CoA dehydrogenase family.</text>
</comment>
<evidence type="ECO:0000256" key="4">
    <source>
        <dbReference type="ARBA" id="ARBA00022827"/>
    </source>
</evidence>
<feature type="domain" description="Acyl-CoA dehydrogenase/oxidase C-terminal" evidence="6">
    <location>
        <begin position="200"/>
        <end position="312"/>
    </location>
</feature>
<dbReference type="KEGG" id="fri:FraEuI1c_2524"/>
<dbReference type="InterPro" id="IPR036250">
    <property type="entry name" value="AcylCo_DH-like_C"/>
</dbReference>
<keyword evidence="3" id="KW-0285">Flavoprotein</keyword>
<evidence type="ECO:0000313" key="8">
    <source>
        <dbReference type="EMBL" id="ADP80558.1"/>
    </source>
</evidence>
<dbReference type="Gene3D" id="1.10.540.10">
    <property type="entry name" value="Acyl-CoA dehydrogenase/oxidase, N-terminal domain"/>
    <property type="match status" value="1"/>
</dbReference>
<dbReference type="Proteomes" id="UP000002484">
    <property type="component" value="Chromosome"/>
</dbReference>
<dbReference type="Pfam" id="PF02771">
    <property type="entry name" value="Acyl-CoA_dh_N"/>
    <property type="match status" value="1"/>
</dbReference>
<dbReference type="GO" id="GO:0050660">
    <property type="term" value="F:flavin adenine dinucleotide binding"/>
    <property type="evidence" value="ECO:0007669"/>
    <property type="project" value="InterPro"/>
</dbReference>
<keyword evidence="4" id="KW-0274">FAD</keyword>
<dbReference type="GO" id="GO:0003995">
    <property type="term" value="F:acyl-CoA dehydrogenase activity"/>
    <property type="evidence" value="ECO:0007669"/>
    <property type="project" value="TreeGrafter"/>
</dbReference>
<evidence type="ECO:0000256" key="3">
    <source>
        <dbReference type="ARBA" id="ARBA00022630"/>
    </source>
</evidence>
<feature type="domain" description="Acyl-CoA dehydrogenase/oxidase N-terminal" evidence="7">
    <location>
        <begin position="37"/>
        <end position="112"/>
    </location>
</feature>
<evidence type="ECO:0000313" key="9">
    <source>
        <dbReference type="Proteomes" id="UP000002484"/>
    </source>
</evidence>
<sequence length="340" mass="35218">MTTTTANDELLQLREALRGTLGTDGQDLQPTVAADWRSMWPALAELGLTALCVPEPLGGFGLRADAAVMTAAELGAALYGGPYAGLTASAHALAQAAGDPVAGELLAGILAGERVCAFGRLGPDGRLARLVDGVPGADALLLLDQPGGGLMLFADPDGWTADPAPHGFDVSRTCGDVTVSPGAGRPLPPAGQAVELYELLLAADAVGCVRRMLDRAVAYAGQRQAFGRPIGGFQAVQHRLADHAVRAQGMTLVVRAAAGLFDADPAALRRAVATAALSVSSAAPLILHDLLQLTGAIGFTWEYGLHLYERRVHQDARLAANPRAAQRSLAELEGWTTHAH</sequence>
<dbReference type="Pfam" id="PF00441">
    <property type="entry name" value="Acyl-CoA_dh_1"/>
    <property type="match status" value="1"/>
</dbReference>
<proteinExistence type="inferred from homology"/>
<dbReference type="AlphaFoldDB" id="E3J2P4"/>
<dbReference type="InterPro" id="IPR009100">
    <property type="entry name" value="AcylCoA_DH/oxidase_NM_dom_sf"/>
</dbReference>
<evidence type="ECO:0000259" key="6">
    <source>
        <dbReference type="Pfam" id="PF00441"/>
    </source>
</evidence>
<evidence type="ECO:0000259" key="7">
    <source>
        <dbReference type="Pfam" id="PF02771"/>
    </source>
</evidence>
<dbReference type="InterPro" id="IPR037069">
    <property type="entry name" value="AcylCoA_DH/ox_N_sf"/>
</dbReference>
<protein>
    <submittedName>
        <fullName evidence="8">Acyl-CoA dehydrogenase domain-containing protein</fullName>
    </submittedName>
</protein>
<comment type="cofactor">
    <cofactor evidence="1">
        <name>FAD</name>
        <dbReference type="ChEBI" id="CHEBI:57692"/>
    </cofactor>
</comment>
<dbReference type="EMBL" id="CP002299">
    <property type="protein sequence ID" value="ADP80558.1"/>
    <property type="molecule type" value="Genomic_DNA"/>
</dbReference>
<dbReference type="eggNOG" id="COG1960">
    <property type="taxonomic scope" value="Bacteria"/>
</dbReference>
<dbReference type="InterPro" id="IPR013786">
    <property type="entry name" value="AcylCoA_DH/ox_N"/>
</dbReference>
<gene>
    <name evidence="8" type="ordered locus">FraEuI1c_2524</name>
</gene>
<dbReference type="PANTHER" id="PTHR43884:SF20">
    <property type="entry name" value="ACYL-COA DEHYDROGENASE FADE28"/>
    <property type="match status" value="1"/>
</dbReference>
<dbReference type="SUPFAM" id="SSF47203">
    <property type="entry name" value="Acyl-CoA dehydrogenase C-terminal domain-like"/>
    <property type="match status" value="1"/>
</dbReference>
<keyword evidence="5" id="KW-0560">Oxidoreductase</keyword>
<dbReference type="HOGENOM" id="CLU_018204_5_1_11"/>
<dbReference type="PANTHER" id="PTHR43884">
    <property type="entry name" value="ACYL-COA DEHYDROGENASE"/>
    <property type="match status" value="1"/>
</dbReference>
<keyword evidence="9" id="KW-1185">Reference proteome</keyword>
<accession>E3J2P4</accession>
<organism evidence="8 9">
    <name type="scientific">Pseudofrankia inefficax (strain DSM 45817 / CECT 9037 / DDB 130130 / EuI1c)</name>
    <name type="common">Frankia inefficax</name>
    <dbReference type="NCBI Taxonomy" id="298654"/>
    <lineage>
        <taxon>Bacteria</taxon>
        <taxon>Bacillati</taxon>
        <taxon>Actinomycetota</taxon>
        <taxon>Actinomycetes</taxon>
        <taxon>Frankiales</taxon>
        <taxon>Frankiaceae</taxon>
        <taxon>Pseudofrankia</taxon>
    </lineage>
</organism>
<evidence type="ECO:0000256" key="1">
    <source>
        <dbReference type="ARBA" id="ARBA00001974"/>
    </source>
</evidence>
<dbReference type="InterPro" id="IPR009075">
    <property type="entry name" value="AcylCo_DH/oxidase_C"/>
</dbReference>
<evidence type="ECO:0000256" key="5">
    <source>
        <dbReference type="ARBA" id="ARBA00023002"/>
    </source>
</evidence>
<dbReference type="SUPFAM" id="SSF56645">
    <property type="entry name" value="Acyl-CoA dehydrogenase NM domain-like"/>
    <property type="match status" value="1"/>
</dbReference>
<dbReference type="Gene3D" id="1.20.140.10">
    <property type="entry name" value="Butyryl-CoA Dehydrogenase, subunit A, domain 3"/>
    <property type="match status" value="1"/>
</dbReference>
<dbReference type="InParanoid" id="E3J2P4"/>